<sequence>FRQCVELRNRLFSGIEFRTFTLNARHSCSSSVMPLEFVREFTRKFIIENLQFYHVDSSEKLELFLKIMSEFPKGKVMLALSKYLPDDDALRALPAVESLSIVDHFTPGDDVDLLNEIEASLFFNLLGKSQFLVLINVVITAGDFQRIVEICAADQEKRTVHIRLRNSVVAHWLKGHHISQA</sequence>
<dbReference type="Proteomes" id="UP001328107">
    <property type="component" value="Unassembled WGS sequence"/>
</dbReference>
<keyword evidence="2" id="KW-1185">Reference proteome</keyword>
<evidence type="ECO:0000313" key="1">
    <source>
        <dbReference type="EMBL" id="GMR61506.1"/>
    </source>
</evidence>
<proteinExistence type="predicted"/>
<name>A0AAN5DDI8_9BILA</name>
<organism evidence="1 2">
    <name type="scientific">Pristionchus mayeri</name>
    <dbReference type="NCBI Taxonomy" id="1317129"/>
    <lineage>
        <taxon>Eukaryota</taxon>
        <taxon>Metazoa</taxon>
        <taxon>Ecdysozoa</taxon>
        <taxon>Nematoda</taxon>
        <taxon>Chromadorea</taxon>
        <taxon>Rhabditida</taxon>
        <taxon>Rhabditina</taxon>
        <taxon>Diplogasteromorpha</taxon>
        <taxon>Diplogasteroidea</taxon>
        <taxon>Neodiplogasteridae</taxon>
        <taxon>Pristionchus</taxon>
    </lineage>
</organism>
<feature type="non-terminal residue" evidence="1">
    <location>
        <position position="1"/>
    </location>
</feature>
<accession>A0AAN5DDI8</accession>
<comment type="caution">
    <text evidence="1">The sequence shown here is derived from an EMBL/GenBank/DDBJ whole genome shotgun (WGS) entry which is preliminary data.</text>
</comment>
<dbReference type="EMBL" id="BTRK01000006">
    <property type="protein sequence ID" value="GMR61506.1"/>
    <property type="molecule type" value="Genomic_DNA"/>
</dbReference>
<reference evidence="2" key="1">
    <citation type="submission" date="2022-10" db="EMBL/GenBank/DDBJ databases">
        <title>Genome assembly of Pristionchus species.</title>
        <authorList>
            <person name="Yoshida K."/>
            <person name="Sommer R.J."/>
        </authorList>
    </citation>
    <scope>NUCLEOTIDE SEQUENCE [LARGE SCALE GENOMIC DNA]</scope>
    <source>
        <strain evidence="2">RS5460</strain>
    </source>
</reference>
<gene>
    <name evidence="1" type="ORF">PMAYCL1PPCAC_31701</name>
</gene>
<protein>
    <submittedName>
        <fullName evidence="1">Uncharacterized protein</fullName>
    </submittedName>
</protein>
<feature type="non-terminal residue" evidence="1">
    <location>
        <position position="181"/>
    </location>
</feature>
<dbReference type="AlphaFoldDB" id="A0AAN5DDI8"/>
<evidence type="ECO:0000313" key="2">
    <source>
        <dbReference type="Proteomes" id="UP001328107"/>
    </source>
</evidence>